<protein>
    <submittedName>
        <fullName evidence="1">Uncharacterized protein</fullName>
    </submittedName>
</protein>
<dbReference type="EMBL" id="DS268325">
    <property type="protein sequence ID" value="KMU75152.1"/>
    <property type="molecule type" value="Genomic_DNA"/>
</dbReference>
<evidence type="ECO:0000313" key="2">
    <source>
        <dbReference type="Proteomes" id="UP000054559"/>
    </source>
</evidence>
<sequence length="113" mass="12893">MSDRHWHGVVLCQSGWMIHGKIVSTRMPNKYRLIIGKQREFSEFRLRNHEMHTHSHQLYFNFCGAPCKMIGIQGAGMGTSFPIREQRLTVSKIPQVGVCGQAIAFPIDLAQKI</sequence>
<dbReference type="Proteomes" id="UP000054559">
    <property type="component" value="Unassembled WGS sequence"/>
</dbReference>
<proteinExistence type="predicted"/>
<dbReference type="AlphaFoldDB" id="A0A0J8TN82"/>
<reference evidence="2" key="1">
    <citation type="journal article" date="2010" name="Genome Res.">
        <title>Population genomic sequencing of Coccidioides fungi reveals recent hybridization and transposon control.</title>
        <authorList>
            <person name="Neafsey D.E."/>
            <person name="Barker B.M."/>
            <person name="Sharpton T.J."/>
            <person name="Stajich J.E."/>
            <person name="Park D.J."/>
            <person name="Whiston E."/>
            <person name="Hung C.-Y."/>
            <person name="McMahan C."/>
            <person name="White J."/>
            <person name="Sykes S."/>
            <person name="Heiman D."/>
            <person name="Young S."/>
            <person name="Zeng Q."/>
            <person name="Abouelleil A."/>
            <person name="Aftuck L."/>
            <person name="Bessette D."/>
            <person name="Brown A."/>
            <person name="FitzGerald M."/>
            <person name="Lui A."/>
            <person name="Macdonald J.P."/>
            <person name="Priest M."/>
            <person name="Orbach M.J."/>
            <person name="Galgiani J.N."/>
            <person name="Kirkland T.N."/>
            <person name="Cole G.T."/>
            <person name="Birren B.W."/>
            <person name="Henn M.R."/>
            <person name="Taylor J.W."/>
            <person name="Rounsley S.D."/>
        </authorList>
    </citation>
    <scope>NUCLEOTIDE SEQUENCE [LARGE SCALE GENOMIC DNA]</scope>
    <source>
        <strain evidence="2">RMSCC 3703</strain>
    </source>
</reference>
<organism evidence="1 2">
    <name type="scientific">Coccidioides immitis RMSCC 3703</name>
    <dbReference type="NCBI Taxonomy" id="454286"/>
    <lineage>
        <taxon>Eukaryota</taxon>
        <taxon>Fungi</taxon>
        <taxon>Dikarya</taxon>
        <taxon>Ascomycota</taxon>
        <taxon>Pezizomycotina</taxon>
        <taxon>Eurotiomycetes</taxon>
        <taxon>Eurotiomycetidae</taxon>
        <taxon>Onygenales</taxon>
        <taxon>Onygenaceae</taxon>
        <taxon>Coccidioides</taxon>
    </lineage>
</organism>
<accession>A0A0J8TN82</accession>
<gene>
    <name evidence="1" type="ORF">CISG_10374</name>
</gene>
<name>A0A0J8TN82_COCIT</name>
<evidence type="ECO:0000313" key="1">
    <source>
        <dbReference type="EMBL" id="KMU75152.1"/>
    </source>
</evidence>